<evidence type="ECO:0000256" key="1">
    <source>
        <dbReference type="SAM" id="Phobius"/>
    </source>
</evidence>
<keyword evidence="1" id="KW-0472">Membrane</keyword>
<keyword evidence="3" id="KW-1185">Reference proteome</keyword>
<organism evidence="2 3">
    <name type="scientific">Pseudovirgaria hyperparasitica</name>
    <dbReference type="NCBI Taxonomy" id="470096"/>
    <lineage>
        <taxon>Eukaryota</taxon>
        <taxon>Fungi</taxon>
        <taxon>Dikarya</taxon>
        <taxon>Ascomycota</taxon>
        <taxon>Pezizomycotina</taxon>
        <taxon>Dothideomycetes</taxon>
        <taxon>Dothideomycetes incertae sedis</taxon>
        <taxon>Acrospermales</taxon>
        <taxon>Acrospermaceae</taxon>
        <taxon>Pseudovirgaria</taxon>
    </lineage>
</organism>
<protein>
    <submittedName>
        <fullName evidence="2">Uncharacterized protein</fullName>
    </submittedName>
</protein>
<keyword evidence="1" id="KW-1133">Transmembrane helix</keyword>
<keyword evidence="1" id="KW-0812">Transmembrane</keyword>
<feature type="transmembrane region" description="Helical" evidence="1">
    <location>
        <begin position="18"/>
        <end position="42"/>
    </location>
</feature>
<dbReference type="EMBL" id="ML996572">
    <property type="protein sequence ID" value="KAF2758052.1"/>
    <property type="molecule type" value="Genomic_DNA"/>
</dbReference>
<sequence length="75" mass="8324">MALQTSILLEALLYSHNIYLLSVVLSVGTAPLLEVHFIATLISMRRLQIPAHLPEVLQLAINYIPLCASVILRQC</sequence>
<dbReference type="GeneID" id="54485059"/>
<accession>A0A6A6W5A0</accession>
<dbReference type="AlphaFoldDB" id="A0A6A6W5A0"/>
<name>A0A6A6W5A0_9PEZI</name>
<reference evidence="2" key="1">
    <citation type="journal article" date="2020" name="Stud. Mycol.">
        <title>101 Dothideomycetes genomes: a test case for predicting lifestyles and emergence of pathogens.</title>
        <authorList>
            <person name="Haridas S."/>
            <person name="Albert R."/>
            <person name="Binder M."/>
            <person name="Bloem J."/>
            <person name="Labutti K."/>
            <person name="Salamov A."/>
            <person name="Andreopoulos B."/>
            <person name="Baker S."/>
            <person name="Barry K."/>
            <person name="Bills G."/>
            <person name="Bluhm B."/>
            <person name="Cannon C."/>
            <person name="Castanera R."/>
            <person name="Culley D."/>
            <person name="Daum C."/>
            <person name="Ezra D."/>
            <person name="Gonzalez J."/>
            <person name="Henrissat B."/>
            <person name="Kuo A."/>
            <person name="Liang C."/>
            <person name="Lipzen A."/>
            <person name="Lutzoni F."/>
            <person name="Magnuson J."/>
            <person name="Mondo S."/>
            <person name="Nolan M."/>
            <person name="Ohm R."/>
            <person name="Pangilinan J."/>
            <person name="Park H.-J."/>
            <person name="Ramirez L."/>
            <person name="Alfaro M."/>
            <person name="Sun H."/>
            <person name="Tritt A."/>
            <person name="Yoshinaga Y."/>
            <person name="Zwiers L.-H."/>
            <person name="Turgeon B."/>
            <person name="Goodwin S."/>
            <person name="Spatafora J."/>
            <person name="Crous P."/>
            <person name="Grigoriev I."/>
        </authorList>
    </citation>
    <scope>NUCLEOTIDE SEQUENCE</scope>
    <source>
        <strain evidence="2">CBS 121739</strain>
    </source>
</reference>
<evidence type="ECO:0000313" key="3">
    <source>
        <dbReference type="Proteomes" id="UP000799437"/>
    </source>
</evidence>
<proteinExistence type="predicted"/>
<gene>
    <name evidence="2" type="ORF">EJ05DRAFT_476327</name>
</gene>
<dbReference type="RefSeq" id="XP_033600503.1">
    <property type="nucleotide sequence ID" value="XM_033744005.1"/>
</dbReference>
<dbReference type="Proteomes" id="UP000799437">
    <property type="component" value="Unassembled WGS sequence"/>
</dbReference>
<evidence type="ECO:0000313" key="2">
    <source>
        <dbReference type="EMBL" id="KAF2758052.1"/>
    </source>
</evidence>